<organism evidence="2 3">
    <name type="scientific">Galerina marginata (strain CBS 339.88)</name>
    <dbReference type="NCBI Taxonomy" id="685588"/>
    <lineage>
        <taxon>Eukaryota</taxon>
        <taxon>Fungi</taxon>
        <taxon>Dikarya</taxon>
        <taxon>Basidiomycota</taxon>
        <taxon>Agaricomycotina</taxon>
        <taxon>Agaricomycetes</taxon>
        <taxon>Agaricomycetidae</taxon>
        <taxon>Agaricales</taxon>
        <taxon>Agaricineae</taxon>
        <taxon>Strophariaceae</taxon>
        <taxon>Galerina</taxon>
    </lineage>
</organism>
<evidence type="ECO:0000256" key="1">
    <source>
        <dbReference type="SAM" id="SignalP"/>
    </source>
</evidence>
<keyword evidence="1" id="KW-0732">Signal</keyword>
<protein>
    <recommendedName>
        <fullName evidence="4">F-box domain-containing protein</fullName>
    </recommendedName>
</protein>
<accession>A0A067TB76</accession>
<evidence type="ECO:0008006" key="4">
    <source>
        <dbReference type="Google" id="ProtNLM"/>
    </source>
</evidence>
<dbReference type="Proteomes" id="UP000027222">
    <property type="component" value="Unassembled WGS sequence"/>
</dbReference>
<sequence length="564" mass="65014">MAQNQGITILSLIDDLLLTIFSFNTDMTKPGKPDRKGTMTFDDICLTDTNPDRSNEMAYFLPLAHRTKLQALTTTLRTSQVCHLWRDLLLMSSSVWGRLLDFDILLYAKDQLWREIYRRAGDGSRLSVQGFNIPYPSKICDFVFNLIATQWARLEWVDVYIKTSVKLSVQQSPFWSTIATPALNLRHFSFIFSIPTANPQMLTHAAPALREVCTTPSSPLHLNSPWLRQLTYLSIDGVGEPIVPFTFPAILDALSSLLNLETLRLIYTRFAEGDYSTHRNVQLPNLRKVVFEDYFNTCFAALRHISPSQQCMVEIRTTSPHELPNIQYFRLMEWLEQYLNGRRYNDRLMIDLQPTYVSFVDAYPDCYPTPTVNIRFSCPAQNNGPDAMSFFSRLSRTKLDHVKSLWFRLNIPNLYEELGDFLPVSDNFYYGLESLEVLKISAQGFLLLDMASSSIAEDDERPVPLPHLQRVRMISPSDEHDKYDQDTELGPQFVEQFLDLFKRRTKRKCPITHLDVRECAVDLRRLDICKGLKVTWRRAEVRASGEPGEYICGSGNRKILNIED</sequence>
<evidence type="ECO:0000313" key="2">
    <source>
        <dbReference type="EMBL" id="KDR80430.1"/>
    </source>
</evidence>
<feature type="chain" id="PRO_5001649015" description="F-box domain-containing protein" evidence="1">
    <location>
        <begin position="23"/>
        <end position="564"/>
    </location>
</feature>
<evidence type="ECO:0000313" key="3">
    <source>
        <dbReference type="Proteomes" id="UP000027222"/>
    </source>
</evidence>
<gene>
    <name evidence="2" type="ORF">GALMADRAFT_136918</name>
</gene>
<dbReference type="AlphaFoldDB" id="A0A067TB76"/>
<name>A0A067TB76_GALM3</name>
<feature type="signal peptide" evidence="1">
    <location>
        <begin position="1"/>
        <end position="22"/>
    </location>
</feature>
<dbReference type="HOGENOM" id="CLU_030662_0_0_1"/>
<keyword evidence="3" id="KW-1185">Reference proteome</keyword>
<proteinExistence type="predicted"/>
<dbReference type="EMBL" id="KL142372">
    <property type="protein sequence ID" value="KDR80430.1"/>
    <property type="molecule type" value="Genomic_DNA"/>
</dbReference>
<dbReference type="OrthoDB" id="3103033at2759"/>
<reference evidence="3" key="1">
    <citation type="journal article" date="2014" name="Proc. Natl. Acad. Sci. U.S.A.">
        <title>Extensive sampling of basidiomycete genomes demonstrates inadequacy of the white-rot/brown-rot paradigm for wood decay fungi.</title>
        <authorList>
            <person name="Riley R."/>
            <person name="Salamov A.A."/>
            <person name="Brown D.W."/>
            <person name="Nagy L.G."/>
            <person name="Floudas D."/>
            <person name="Held B.W."/>
            <person name="Levasseur A."/>
            <person name="Lombard V."/>
            <person name="Morin E."/>
            <person name="Otillar R."/>
            <person name="Lindquist E.A."/>
            <person name="Sun H."/>
            <person name="LaButti K.M."/>
            <person name="Schmutz J."/>
            <person name="Jabbour D."/>
            <person name="Luo H."/>
            <person name="Baker S.E."/>
            <person name="Pisabarro A.G."/>
            <person name="Walton J.D."/>
            <person name="Blanchette R.A."/>
            <person name="Henrissat B."/>
            <person name="Martin F."/>
            <person name="Cullen D."/>
            <person name="Hibbett D.S."/>
            <person name="Grigoriev I.V."/>
        </authorList>
    </citation>
    <scope>NUCLEOTIDE SEQUENCE [LARGE SCALE GENOMIC DNA]</scope>
    <source>
        <strain evidence="3">CBS 339.88</strain>
    </source>
</reference>